<dbReference type="Gene3D" id="3.40.50.1820">
    <property type="entry name" value="alpha/beta hydrolase"/>
    <property type="match status" value="1"/>
</dbReference>
<evidence type="ECO:0000313" key="2">
    <source>
        <dbReference type="Proteomes" id="UP000319014"/>
    </source>
</evidence>
<organism evidence="1 2">
    <name type="scientific">Paracoccus laeviglucosivorans</name>
    <dbReference type="NCBI Taxonomy" id="1197861"/>
    <lineage>
        <taxon>Bacteria</taxon>
        <taxon>Pseudomonadati</taxon>
        <taxon>Pseudomonadota</taxon>
        <taxon>Alphaproteobacteria</taxon>
        <taxon>Rhodobacterales</taxon>
        <taxon>Paracoccaceae</taxon>
        <taxon>Paracoccus</taxon>
    </lineage>
</organism>
<accession>A0A521D0H9</accession>
<dbReference type="Proteomes" id="UP000319014">
    <property type="component" value="Unassembled WGS sequence"/>
</dbReference>
<gene>
    <name evidence="1" type="ORF">SAMN06265221_105306</name>
</gene>
<dbReference type="AlphaFoldDB" id="A0A521D0H9"/>
<proteinExistence type="predicted"/>
<dbReference type="InterPro" id="IPR029058">
    <property type="entry name" value="AB_hydrolase_fold"/>
</dbReference>
<evidence type="ECO:0000313" key="1">
    <source>
        <dbReference type="EMBL" id="SMO64511.1"/>
    </source>
</evidence>
<dbReference type="RefSeq" id="WP_142662837.1">
    <property type="nucleotide sequence ID" value="NZ_FXTK01000005.1"/>
</dbReference>
<keyword evidence="2" id="KW-1185">Reference proteome</keyword>
<dbReference type="SUPFAM" id="SSF53474">
    <property type="entry name" value="alpha/beta-Hydrolases"/>
    <property type="match status" value="1"/>
</dbReference>
<dbReference type="EMBL" id="FXTK01000005">
    <property type="protein sequence ID" value="SMO64511.1"/>
    <property type="molecule type" value="Genomic_DNA"/>
</dbReference>
<dbReference type="OrthoDB" id="9796570at2"/>
<protein>
    <submittedName>
        <fullName evidence="1">Phospholipase/carboxylesterase</fullName>
    </submittedName>
</protein>
<reference evidence="1 2" key="1">
    <citation type="submission" date="2017-05" db="EMBL/GenBank/DDBJ databases">
        <authorList>
            <person name="Varghese N."/>
            <person name="Submissions S."/>
        </authorList>
    </citation>
    <scope>NUCLEOTIDE SEQUENCE [LARGE SCALE GENOMIC DNA]</scope>
    <source>
        <strain evidence="1 2">DSM 100094</strain>
    </source>
</reference>
<name>A0A521D0H9_9RHOB</name>
<sequence length="199" mass="21201">MTASAFTPIPAIVTKGSPLIFAFHGTGGDEHQFAGLVPQLWPGAGLVAPRGQVSEHGANRYFRRTGEGVYDMADLALRRDKMIAFVRSHLTPGVPAYAFGYSNGANILAAMTLTAPDLFDRVALLHPLIPWDPAPQPGLAGVRVLITGGTRDPIAPLSGTETLAHYYAAQGAHVQKTIHAGGHEIRPEEITTLKTAFED</sequence>